<evidence type="ECO:0000313" key="3">
    <source>
        <dbReference type="Proteomes" id="UP000598174"/>
    </source>
</evidence>
<dbReference type="EMBL" id="BOMM01000016">
    <property type="protein sequence ID" value="GIE10306.1"/>
    <property type="molecule type" value="Genomic_DNA"/>
</dbReference>
<evidence type="ECO:0000259" key="1">
    <source>
        <dbReference type="Pfam" id="PF01494"/>
    </source>
</evidence>
<sequence>MVDTPWRVVHYGSMTEPYDVIVVGARCAGSPLAMLLARQGHRTLLVDRATFPSDTVSTHVIHPPGADALRRWGLLDRVAATGCPPVGRYSFDFGPVTLAGAPGTAESPYAYAPRRTLLDQILLDAAAAAGAEVRAGFVVEELIFDDDGRVTGVRGGGGVSERARVVVGADGRNSVVARAVGAKSYEDHPPLTVGYYSYWSNLPTDTFEAYSRPGRGWAVCPTNDGLTMVVGGWPHAELAAHRDDVEATLTETFALSPEFTERIRDAKREERIVGATVPNYFRVPFGDGWALVGDAGYSRDFITAQGITDAFLDAGELAHALDRTLRGEPGALAGYQARRDARAMPHYQMTLGIASLQPPDEQMIQLVGAIAGNQPAMDAFARLNSGVTSPPEFFAPDHIGRLLGGS</sequence>
<dbReference type="PANTHER" id="PTHR42685:SF22">
    <property type="entry name" value="CONDITIONED MEDIUM FACTOR RECEPTOR 1"/>
    <property type="match status" value="1"/>
</dbReference>
<feature type="domain" description="FAD-binding" evidence="1">
    <location>
        <begin position="18"/>
        <end position="344"/>
    </location>
</feature>
<dbReference type="InterPro" id="IPR050407">
    <property type="entry name" value="Geranylgeranyl_reductase"/>
</dbReference>
<accession>A0A919M8B6</accession>
<dbReference type="GO" id="GO:0071949">
    <property type="term" value="F:FAD binding"/>
    <property type="evidence" value="ECO:0007669"/>
    <property type="project" value="InterPro"/>
</dbReference>
<keyword evidence="3" id="KW-1185">Reference proteome</keyword>
<dbReference type="AlphaFoldDB" id="A0A919M8B6"/>
<dbReference type="PANTHER" id="PTHR42685">
    <property type="entry name" value="GERANYLGERANYL DIPHOSPHATE REDUCTASE"/>
    <property type="match status" value="1"/>
</dbReference>
<dbReference type="Gene3D" id="3.50.50.60">
    <property type="entry name" value="FAD/NAD(P)-binding domain"/>
    <property type="match status" value="1"/>
</dbReference>
<gene>
    <name evidence="2" type="ORF">Afe05nite_21460</name>
</gene>
<protein>
    <submittedName>
        <fullName evidence="2">FAD-dependent oxidoreductase</fullName>
    </submittedName>
</protein>
<reference evidence="2" key="1">
    <citation type="submission" date="2021-01" db="EMBL/GenBank/DDBJ databases">
        <title>Whole genome shotgun sequence of Actinoplanes ferrugineus NBRC 15555.</title>
        <authorList>
            <person name="Komaki H."/>
            <person name="Tamura T."/>
        </authorList>
    </citation>
    <scope>NUCLEOTIDE SEQUENCE</scope>
    <source>
        <strain evidence="2">NBRC 15555</strain>
    </source>
</reference>
<name>A0A919M8B6_9ACTN</name>
<dbReference type="SUPFAM" id="SSF51905">
    <property type="entry name" value="FAD/NAD(P)-binding domain"/>
    <property type="match status" value="1"/>
</dbReference>
<dbReference type="Proteomes" id="UP000598174">
    <property type="component" value="Unassembled WGS sequence"/>
</dbReference>
<dbReference type="PRINTS" id="PR00420">
    <property type="entry name" value="RNGMNOXGNASE"/>
</dbReference>
<proteinExistence type="predicted"/>
<evidence type="ECO:0000313" key="2">
    <source>
        <dbReference type="EMBL" id="GIE10306.1"/>
    </source>
</evidence>
<comment type="caution">
    <text evidence="2">The sequence shown here is derived from an EMBL/GenBank/DDBJ whole genome shotgun (WGS) entry which is preliminary data.</text>
</comment>
<dbReference type="InterPro" id="IPR036188">
    <property type="entry name" value="FAD/NAD-bd_sf"/>
</dbReference>
<dbReference type="InterPro" id="IPR002938">
    <property type="entry name" value="FAD-bd"/>
</dbReference>
<organism evidence="2 3">
    <name type="scientific">Paractinoplanes ferrugineus</name>
    <dbReference type="NCBI Taxonomy" id="113564"/>
    <lineage>
        <taxon>Bacteria</taxon>
        <taxon>Bacillati</taxon>
        <taxon>Actinomycetota</taxon>
        <taxon>Actinomycetes</taxon>
        <taxon>Micromonosporales</taxon>
        <taxon>Micromonosporaceae</taxon>
        <taxon>Paractinoplanes</taxon>
    </lineage>
</organism>
<dbReference type="Pfam" id="PF01494">
    <property type="entry name" value="FAD_binding_3"/>
    <property type="match status" value="1"/>
</dbReference>